<feature type="region of interest" description="Disordered" evidence="1">
    <location>
        <begin position="114"/>
        <end position="141"/>
    </location>
</feature>
<sequence length="234" mass="25581">MAEPSYDHYLQEYLRRPYSPPPGPAASSDNALRVLQHGLNILARNRIGDPPGGVAVVGPPPPPLPMNGYGYGYYPYAGAQYPPRTVLPAMYYHPGLNNTNIDVTVDINDNLWWQKPGGGGGGSWPNPTVPRPYPHPRPRPDPPPPPPCPGYGCAGAAAAYHCHGTCGGCGHVGCGVPLPYICDNHHIHNIDHPPAHHPPPGRLSPPRVPAPRVRVQQQQPLYVRRRRRRGRWVQ</sequence>
<feature type="compositionally biased region" description="Pro residues" evidence="1">
    <location>
        <begin position="196"/>
        <end position="209"/>
    </location>
</feature>
<reference evidence="2" key="1">
    <citation type="submission" date="2022-07" db="EMBL/GenBank/DDBJ databases">
        <title>Fungi with potential for degradation of polypropylene.</title>
        <authorList>
            <person name="Gostincar C."/>
        </authorList>
    </citation>
    <scope>NUCLEOTIDE SEQUENCE</scope>
    <source>
        <strain evidence="2">EXF-13287</strain>
    </source>
</reference>
<evidence type="ECO:0000256" key="1">
    <source>
        <dbReference type="SAM" id="MobiDB-lite"/>
    </source>
</evidence>
<name>A0AA38VLG0_9PEZI</name>
<proteinExistence type="predicted"/>
<accession>A0AA38VLG0</accession>
<comment type="caution">
    <text evidence="2">The sequence shown here is derived from an EMBL/GenBank/DDBJ whole genome shotgun (WGS) entry which is preliminary data.</text>
</comment>
<evidence type="ECO:0000313" key="2">
    <source>
        <dbReference type="EMBL" id="KAJ9138559.1"/>
    </source>
</evidence>
<gene>
    <name evidence="2" type="ORF">NKR19_g7798</name>
</gene>
<protein>
    <submittedName>
        <fullName evidence="2">Uncharacterized protein</fullName>
    </submittedName>
</protein>
<feature type="compositionally biased region" description="Pro residues" evidence="1">
    <location>
        <begin position="127"/>
        <end position="141"/>
    </location>
</feature>
<feature type="region of interest" description="Disordered" evidence="1">
    <location>
        <begin position="193"/>
        <end position="216"/>
    </location>
</feature>
<dbReference type="AlphaFoldDB" id="A0AA38VLG0"/>
<dbReference type="EMBL" id="JANBVN010000143">
    <property type="protein sequence ID" value="KAJ9138559.1"/>
    <property type="molecule type" value="Genomic_DNA"/>
</dbReference>
<dbReference type="Proteomes" id="UP001174691">
    <property type="component" value="Unassembled WGS sequence"/>
</dbReference>
<evidence type="ECO:0000313" key="3">
    <source>
        <dbReference type="Proteomes" id="UP001174691"/>
    </source>
</evidence>
<keyword evidence="3" id="KW-1185">Reference proteome</keyword>
<organism evidence="2 3">
    <name type="scientific">Coniochaeta hoffmannii</name>
    <dbReference type="NCBI Taxonomy" id="91930"/>
    <lineage>
        <taxon>Eukaryota</taxon>
        <taxon>Fungi</taxon>
        <taxon>Dikarya</taxon>
        <taxon>Ascomycota</taxon>
        <taxon>Pezizomycotina</taxon>
        <taxon>Sordariomycetes</taxon>
        <taxon>Sordariomycetidae</taxon>
        <taxon>Coniochaetales</taxon>
        <taxon>Coniochaetaceae</taxon>
        <taxon>Coniochaeta</taxon>
    </lineage>
</organism>